<dbReference type="SUPFAM" id="SSF57667">
    <property type="entry name" value="beta-beta-alpha zinc fingers"/>
    <property type="match status" value="1"/>
</dbReference>
<feature type="compositionally biased region" description="Polar residues" evidence="6">
    <location>
        <begin position="658"/>
        <end position="680"/>
    </location>
</feature>
<feature type="compositionally biased region" description="Polar residues" evidence="6">
    <location>
        <begin position="517"/>
        <end position="532"/>
    </location>
</feature>
<dbReference type="InterPro" id="IPR013087">
    <property type="entry name" value="Znf_C2H2_type"/>
</dbReference>
<evidence type="ECO:0000256" key="4">
    <source>
        <dbReference type="ARBA" id="ARBA00022833"/>
    </source>
</evidence>
<dbReference type="PROSITE" id="PS50157">
    <property type="entry name" value="ZINC_FINGER_C2H2_2"/>
    <property type="match status" value="2"/>
</dbReference>
<keyword evidence="3 5" id="KW-0863">Zinc-finger</keyword>
<evidence type="ECO:0000259" key="7">
    <source>
        <dbReference type="PROSITE" id="PS50157"/>
    </source>
</evidence>
<keyword evidence="1" id="KW-0479">Metal-binding</keyword>
<dbReference type="PROSITE" id="PS00028">
    <property type="entry name" value="ZINC_FINGER_C2H2_1"/>
    <property type="match status" value="1"/>
</dbReference>
<keyword evidence="2" id="KW-0677">Repeat</keyword>
<dbReference type="Gene3D" id="3.30.160.60">
    <property type="entry name" value="Classic Zinc Finger"/>
    <property type="match status" value="1"/>
</dbReference>
<gene>
    <name evidence="8" type="primary">znf518b</name>
</gene>
<keyword evidence="4" id="KW-0862">Zinc</keyword>
<name>A0A667X0V7_9TELE</name>
<feature type="compositionally biased region" description="Polar residues" evidence="6">
    <location>
        <begin position="246"/>
        <end position="267"/>
    </location>
</feature>
<evidence type="ECO:0000256" key="2">
    <source>
        <dbReference type="ARBA" id="ARBA00022737"/>
    </source>
</evidence>
<feature type="domain" description="C2H2-type" evidence="7">
    <location>
        <begin position="87"/>
        <end position="110"/>
    </location>
</feature>
<feature type="region of interest" description="Disordered" evidence="6">
    <location>
        <begin position="242"/>
        <end position="267"/>
    </location>
</feature>
<proteinExistence type="predicted"/>
<evidence type="ECO:0000256" key="6">
    <source>
        <dbReference type="SAM" id="MobiDB-lite"/>
    </source>
</evidence>
<accession>A0A667X0V7</accession>
<evidence type="ECO:0000313" key="9">
    <source>
        <dbReference type="Proteomes" id="UP000472263"/>
    </source>
</evidence>
<feature type="region of interest" description="Disordered" evidence="6">
    <location>
        <begin position="504"/>
        <end position="545"/>
    </location>
</feature>
<dbReference type="AlphaFoldDB" id="A0A667X0V7"/>
<organism evidence="8 9">
    <name type="scientific">Myripristis murdjan</name>
    <name type="common">pinecone soldierfish</name>
    <dbReference type="NCBI Taxonomy" id="586833"/>
    <lineage>
        <taxon>Eukaryota</taxon>
        <taxon>Metazoa</taxon>
        <taxon>Chordata</taxon>
        <taxon>Craniata</taxon>
        <taxon>Vertebrata</taxon>
        <taxon>Euteleostomi</taxon>
        <taxon>Actinopterygii</taxon>
        <taxon>Neopterygii</taxon>
        <taxon>Teleostei</taxon>
        <taxon>Neoteleostei</taxon>
        <taxon>Acanthomorphata</taxon>
        <taxon>Holocentriformes</taxon>
        <taxon>Holocentridae</taxon>
        <taxon>Myripristis</taxon>
    </lineage>
</organism>
<dbReference type="InParanoid" id="A0A667X0V7"/>
<feature type="domain" description="C2H2-type" evidence="7">
    <location>
        <begin position="59"/>
        <end position="86"/>
    </location>
</feature>
<dbReference type="GeneID" id="115366354"/>
<dbReference type="InterPro" id="IPR036236">
    <property type="entry name" value="Znf_C2H2_sf"/>
</dbReference>
<dbReference type="PANTHER" id="PTHR24379:SF121">
    <property type="entry name" value="C2H2-TYPE DOMAIN-CONTAINING PROTEIN"/>
    <property type="match status" value="1"/>
</dbReference>
<keyword evidence="9" id="KW-1185">Reference proteome</keyword>
<feature type="region of interest" description="Disordered" evidence="6">
    <location>
        <begin position="656"/>
        <end position="690"/>
    </location>
</feature>
<evidence type="ECO:0000313" key="8">
    <source>
        <dbReference type="Ensembl" id="ENSMMDP00005006244.1"/>
    </source>
</evidence>
<reference evidence="8" key="1">
    <citation type="submission" date="2019-06" db="EMBL/GenBank/DDBJ databases">
        <authorList>
            <consortium name="Wellcome Sanger Institute Data Sharing"/>
        </authorList>
    </citation>
    <scope>NUCLEOTIDE SEQUENCE [LARGE SCALE GENOMIC DNA]</scope>
</reference>
<dbReference type="Ensembl" id="ENSMMDT00005006408.1">
    <property type="protein sequence ID" value="ENSMMDP00005006244.1"/>
    <property type="gene ID" value="ENSMMDG00005003456.1"/>
</dbReference>
<protein>
    <recommendedName>
        <fullName evidence="7">C2H2-type domain-containing protein</fullName>
    </recommendedName>
</protein>
<reference evidence="8" key="2">
    <citation type="submission" date="2025-08" db="UniProtKB">
        <authorList>
            <consortium name="Ensembl"/>
        </authorList>
    </citation>
    <scope>IDENTIFICATION</scope>
</reference>
<dbReference type="SMART" id="SM00355">
    <property type="entry name" value="ZnF_C2H2"/>
    <property type="match status" value="3"/>
</dbReference>
<dbReference type="RefSeq" id="XP_029917612.1">
    <property type="nucleotide sequence ID" value="XM_030061752.1"/>
</dbReference>
<dbReference type="GO" id="GO:0008270">
    <property type="term" value="F:zinc ion binding"/>
    <property type="evidence" value="ECO:0007669"/>
    <property type="project" value="UniProtKB-KW"/>
</dbReference>
<evidence type="ECO:0000256" key="3">
    <source>
        <dbReference type="ARBA" id="ARBA00022771"/>
    </source>
</evidence>
<reference evidence="8" key="3">
    <citation type="submission" date="2025-09" db="UniProtKB">
        <authorList>
            <consortium name="Ensembl"/>
        </authorList>
    </citation>
    <scope>IDENTIFICATION</scope>
</reference>
<dbReference type="PANTHER" id="PTHR24379">
    <property type="entry name" value="KRAB AND ZINC FINGER DOMAIN-CONTAINING"/>
    <property type="match status" value="1"/>
</dbReference>
<evidence type="ECO:0000256" key="1">
    <source>
        <dbReference type="ARBA" id="ARBA00022723"/>
    </source>
</evidence>
<evidence type="ECO:0000256" key="5">
    <source>
        <dbReference type="PROSITE-ProRule" id="PRU00042"/>
    </source>
</evidence>
<dbReference type="CTD" id="85460"/>
<sequence>MKPVSYQRMASSLNGGQKDVGLDCLLSTSKVMYCEKCGFVSADSTVFKKHMLEHMGTRFYCFYCNNVSYSEAELHVHLKQHTAKYPYKCHYCGQVYMRRQCLVKHIERLHGKSVDQRLSKPDTHAPVSSVLPRVLTTDVSPVRPTVKVRVPTTITPQVRLDEDLQRGKAVDTNATSVPKVAELLSPLHELIQHNRALTVSLPEEVTIPAGCLVELVEVKTVNGTKELKLRLVSQQENGSVIKDSRTTGSQNTTLGKPSAAALNSPNTVKPPNMGVCTVNRKQCEIKSPNVHRPVVPVSVARNIPNQISKDKRGIKRTLQEMMNLNVESPAVVPTKVSKTMQNPAREGNCVIKNLQREMVSVHVAPPTNVLTKTTNTLTNMLNPENLGTGVSQRTLNEKKNLLPEHLKSIPPRMVHDVKRAPQDLQVAVKEEPCYITSKNSTTANIKEERVGQNQQSLMSACISLSVPLAAHNQETSSTLLDRKVNATTDPSCLLLDTACRTSVDSSLTKQPREDGGSTLTDSKASPWAQSGRCNEKPFEGDTSEPEGFPVISSVFSLSQQPEDVQGSIQPLVLALRGIVMSKNNCSVKMTSDPIKTPDVITRHAEETPTSGHSQVIATAVSSNHNQLLAPAETVKTEEADKHSQTLLGSCVTIKEETNGTTPKDNNKCNQSVTPKSQPSTDEQEAAGIASCADASVTESPVQRVSDVAANEQDISSRFLTVTLKRIQLGSWRHSKKRLKLKKASKAKTQVPTGSLMDSAVFHPLPLKEDQLVKRPGPNQPVVVLNHPKPQVPKRGEGTTTFADTGTSEVVPKCQILKMRLSKVMGQKYEVMGCTVRFYP</sequence>
<dbReference type="GeneTree" id="ENSGT00940000160595"/>
<dbReference type="OrthoDB" id="8069632at2759"/>
<dbReference type="Proteomes" id="UP000472263">
    <property type="component" value="Chromosome 10"/>
</dbReference>